<dbReference type="InterPro" id="IPR036400">
    <property type="entry name" value="Cyt_B5-like_heme/steroid_sf"/>
</dbReference>
<dbReference type="EMBL" id="BLLK01000046">
    <property type="protein sequence ID" value="GFH52881.1"/>
    <property type="molecule type" value="Genomic_DNA"/>
</dbReference>
<dbReference type="Proteomes" id="UP001054902">
    <property type="component" value="Unassembled WGS sequence"/>
</dbReference>
<evidence type="ECO:0008006" key="3">
    <source>
        <dbReference type="Google" id="ProtNLM"/>
    </source>
</evidence>
<protein>
    <recommendedName>
        <fullName evidence="3">Cytochrome b5 heme-binding domain-containing protein</fullName>
    </recommendedName>
</protein>
<gene>
    <name evidence="1" type="ORF">CTEN210_09357</name>
</gene>
<comment type="caution">
    <text evidence="1">The sequence shown here is derived from an EMBL/GenBank/DDBJ whole genome shotgun (WGS) entry which is preliminary data.</text>
</comment>
<organism evidence="1 2">
    <name type="scientific">Chaetoceros tenuissimus</name>
    <dbReference type="NCBI Taxonomy" id="426638"/>
    <lineage>
        <taxon>Eukaryota</taxon>
        <taxon>Sar</taxon>
        <taxon>Stramenopiles</taxon>
        <taxon>Ochrophyta</taxon>
        <taxon>Bacillariophyta</taxon>
        <taxon>Coscinodiscophyceae</taxon>
        <taxon>Chaetocerotophycidae</taxon>
        <taxon>Chaetocerotales</taxon>
        <taxon>Chaetocerotaceae</taxon>
        <taxon>Chaetoceros</taxon>
    </lineage>
</organism>
<evidence type="ECO:0000313" key="2">
    <source>
        <dbReference type="Proteomes" id="UP001054902"/>
    </source>
</evidence>
<dbReference type="AlphaFoldDB" id="A0AAD3CXD5"/>
<dbReference type="SUPFAM" id="SSF55856">
    <property type="entry name" value="Cytochrome b5-like heme/steroid binding domain"/>
    <property type="match status" value="1"/>
</dbReference>
<name>A0AAD3CXD5_9STRA</name>
<keyword evidence="2" id="KW-1185">Reference proteome</keyword>
<sequence>MSNISKNQMTETYKKAHVVTPPPSFERDQCNGPDVAGGMGNKFKQLLVEEQKDEMQCELRYFTMEEVHEHNILHKHHDGSSTSITSFWCCIDGYVVDATDYLRTRVHPGGQTKVLQTNDAKIGNDNKPMNFSFSKGKNAHFPQTAKIFQDSVNAFLNGGTNEIVFPQVFKKNGDVGHGGKIYILGRLICPE</sequence>
<accession>A0AAD3CXD5</accession>
<dbReference type="Gene3D" id="3.10.120.10">
    <property type="entry name" value="Cytochrome b5-like heme/steroid binding domain"/>
    <property type="match status" value="1"/>
</dbReference>
<proteinExistence type="predicted"/>
<evidence type="ECO:0000313" key="1">
    <source>
        <dbReference type="EMBL" id="GFH52881.1"/>
    </source>
</evidence>
<reference evidence="1 2" key="1">
    <citation type="journal article" date="2021" name="Sci. Rep.">
        <title>The genome of the diatom Chaetoceros tenuissimus carries an ancient integrated fragment of an extant virus.</title>
        <authorList>
            <person name="Hongo Y."/>
            <person name="Kimura K."/>
            <person name="Takaki Y."/>
            <person name="Yoshida Y."/>
            <person name="Baba S."/>
            <person name="Kobayashi G."/>
            <person name="Nagasaki K."/>
            <person name="Hano T."/>
            <person name="Tomaru Y."/>
        </authorList>
    </citation>
    <scope>NUCLEOTIDE SEQUENCE [LARGE SCALE GENOMIC DNA]</scope>
    <source>
        <strain evidence="1 2">NIES-3715</strain>
    </source>
</reference>